<gene>
    <name evidence="2" type="ORF">QR680_016133</name>
</gene>
<feature type="chain" id="PRO_5041413549" evidence="1">
    <location>
        <begin position="16"/>
        <end position="337"/>
    </location>
</feature>
<dbReference type="EMBL" id="JAUCMV010000004">
    <property type="protein sequence ID" value="KAK0402078.1"/>
    <property type="molecule type" value="Genomic_DNA"/>
</dbReference>
<protein>
    <submittedName>
        <fullName evidence="2">Uncharacterized protein</fullName>
    </submittedName>
</protein>
<keyword evidence="3" id="KW-1185">Reference proteome</keyword>
<organism evidence="2 3">
    <name type="scientific">Steinernema hermaphroditum</name>
    <dbReference type="NCBI Taxonomy" id="289476"/>
    <lineage>
        <taxon>Eukaryota</taxon>
        <taxon>Metazoa</taxon>
        <taxon>Ecdysozoa</taxon>
        <taxon>Nematoda</taxon>
        <taxon>Chromadorea</taxon>
        <taxon>Rhabditida</taxon>
        <taxon>Tylenchina</taxon>
        <taxon>Panagrolaimomorpha</taxon>
        <taxon>Strongyloidoidea</taxon>
        <taxon>Steinernematidae</taxon>
        <taxon>Steinernema</taxon>
    </lineage>
</organism>
<proteinExistence type="predicted"/>
<comment type="caution">
    <text evidence="2">The sequence shown here is derived from an EMBL/GenBank/DDBJ whole genome shotgun (WGS) entry which is preliminary data.</text>
</comment>
<evidence type="ECO:0000313" key="3">
    <source>
        <dbReference type="Proteomes" id="UP001175271"/>
    </source>
</evidence>
<evidence type="ECO:0000256" key="1">
    <source>
        <dbReference type="SAM" id="SignalP"/>
    </source>
</evidence>
<feature type="signal peptide" evidence="1">
    <location>
        <begin position="1"/>
        <end position="15"/>
    </location>
</feature>
<dbReference type="AlphaFoldDB" id="A0AA39LLX8"/>
<dbReference type="Proteomes" id="UP001175271">
    <property type="component" value="Unassembled WGS sequence"/>
</dbReference>
<name>A0AA39LLX8_9BILA</name>
<evidence type="ECO:0000313" key="2">
    <source>
        <dbReference type="EMBL" id="KAK0402078.1"/>
    </source>
</evidence>
<reference evidence="2" key="1">
    <citation type="submission" date="2023-06" db="EMBL/GenBank/DDBJ databases">
        <title>Genomic analysis of the entomopathogenic nematode Steinernema hermaphroditum.</title>
        <authorList>
            <person name="Schwarz E.M."/>
            <person name="Heppert J.K."/>
            <person name="Baniya A."/>
            <person name="Schwartz H.T."/>
            <person name="Tan C.-H."/>
            <person name="Antoshechkin I."/>
            <person name="Sternberg P.W."/>
            <person name="Goodrich-Blair H."/>
            <person name="Dillman A.R."/>
        </authorList>
    </citation>
    <scope>NUCLEOTIDE SEQUENCE</scope>
    <source>
        <strain evidence="2">PS9179</strain>
        <tissue evidence="2">Whole animal</tissue>
    </source>
</reference>
<sequence>MLWIVCFALLSVAAATSFLDKWRLESFCANGVMRNGRCYKALLDKDFWLRGYELSRESVQYCCYYHAMDYYNPLLLSKDMESADIALYIYASVPFVSDPVIKELDSAGLLESNTAYRAAVYGDYRTRNIIHESAGRNPIQRGLLCSYEYYYAAVFEDFITPATPLFPVAASSKEWRIERFCRDGKMIGGKCFKALRVEDIAYGLPIHSHFDVMKACQNALIKYYLPIFASKMISYGDILKYFESYPVEAHMQNIINELISDGYIELNRGYAVIGPHDQPFIQHPLSKNAPHKGIICWYRYKSGVNETELERLFGTPAKRLQTKNRKDVELRNQSTSL</sequence>
<accession>A0AA39LLX8</accession>
<keyword evidence="1" id="KW-0732">Signal</keyword>